<keyword evidence="4" id="KW-1185">Reference proteome</keyword>
<feature type="signal peptide" evidence="2">
    <location>
        <begin position="1"/>
        <end position="25"/>
    </location>
</feature>
<dbReference type="InterPro" id="IPR001304">
    <property type="entry name" value="C-type_lectin-like"/>
</dbReference>
<evidence type="ECO:0000256" key="1">
    <source>
        <dbReference type="SAM" id="MobiDB-lite"/>
    </source>
</evidence>
<dbReference type="InterPro" id="IPR016186">
    <property type="entry name" value="C-type_lectin-like/link_sf"/>
</dbReference>
<dbReference type="SUPFAM" id="SSF56436">
    <property type="entry name" value="C-type lectin-like"/>
    <property type="match status" value="1"/>
</dbReference>
<feature type="domain" description="C-type lectin" evidence="3">
    <location>
        <begin position="30"/>
        <end position="149"/>
    </location>
</feature>
<proteinExistence type="predicted"/>
<organism evidence="4 5">
    <name type="scientific">Saccoglossus kowalevskii</name>
    <name type="common">Acorn worm</name>
    <dbReference type="NCBI Taxonomy" id="10224"/>
    <lineage>
        <taxon>Eukaryota</taxon>
        <taxon>Metazoa</taxon>
        <taxon>Hemichordata</taxon>
        <taxon>Enteropneusta</taxon>
        <taxon>Harrimaniidae</taxon>
        <taxon>Saccoglossus</taxon>
    </lineage>
</organism>
<dbReference type="Proteomes" id="UP000694865">
    <property type="component" value="Unplaced"/>
</dbReference>
<dbReference type="InterPro" id="IPR016187">
    <property type="entry name" value="CTDL_fold"/>
</dbReference>
<dbReference type="Pfam" id="PF00059">
    <property type="entry name" value="Lectin_C"/>
    <property type="match status" value="1"/>
</dbReference>
<evidence type="ECO:0000313" key="5">
    <source>
        <dbReference type="RefSeq" id="XP_006818427.1"/>
    </source>
</evidence>
<dbReference type="PROSITE" id="PS50041">
    <property type="entry name" value="C_TYPE_LECTIN_2"/>
    <property type="match status" value="1"/>
</dbReference>
<evidence type="ECO:0000256" key="2">
    <source>
        <dbReference type="SAM" id="SignalP"/>
    </source>
</evidence>
<dbReference type="SMART" id="SM00034">
    <property type="entry name" value="CLECT"/>
    <property type="match status" value="1"/>
</dbReference>
<reference evidence="5" key="1">
    <citation type="submission" date="2025-08" db="UniProtKB">
        <authorList>
            <consortium name="RefSeq"/>
        </authorList>
    </citation>
    <scope>IDENTIFICATION</scope>
    <source>
        <tissue evidence="5">Testes</tissue>
    </source>
</reference>
<dbReference type="InterPro" id="IPR050111">
    <property type="entry name" value="C-type_lectin/snaclec_domain"/>
</dbReference>
<sequence>MVFSTSLNMMIVTLLILFEIAYVSSTASYTHCTCYEYQAFCKNRLSTWDGAKLLCKSLGGWLATIDTESTFQQIIQTINDAGMNTTACHKSGFWIGLYDPTPTGTGHTGDSLVWVHDMCESYQKWASNQPDDATGKNPLGQNCVQLCSGNPDVFTRNRIEEINAFTQQYRYVPTSDNPADLLTRGITPVPRYLNYICASRSSLLTTNSRTFKIMLSAGTSETATHPSRKDRARSSAPRLPEARGVTNGQGLSTELELVNGLLLYDYKLQGSETTVIWTITTASRKRDIFARYQDLVRAQSTVSHRPKKN</sequence>
<dbReference type="RefSeq" id="XP_006818427.1">
    <property type="nucleotide sequence ID" value="XM_006818364.1"/>
</dbReference>
<keyword evidence="2" id="KW-0732">Signal</keyword>
<evidence type="ECO:0000313" key="4">
    <source>
        <dbReference type="Proteomes" id="UP000694865"/>
    </source>
</evidence>
<dbReference type="PANTHER" id="PTHR22803">
    <property type="entry name" value="MANNOSE, PHOSPHOLIPASE, LECTIN RECEPTOR RELATED"/>
    <property type="match status" value="1"/>
</dbReference>
<protein>
    <submittedName>
        <fullName evidence="5">Uncharacterized protein LOC102800515</fullName>
    </submittedName>
</protein>
<name>A0ABM0MEI6_SACKO</name>
<dbReference type="GeneID" id="102800515"/>
<feature type="region of interest" description="Disordered" evidence="1">
    <location>
        <begin position="217"/>
        <end position="247"/>
    </location>
</feature>
<evidence type="ECO:0000259" key="3">
    <source>
        <dbReference type="PROSITE" id="PS50041"/>
    </source>
</evidence>
<accession>A0ABM0MEI6</accession>
<gene>
    <name evidence="5" type="primary">LOC102800515</name>
</gene>
<dbReference type="CDD" id="cd00037">
    <property type="entry name" value="CLECT"/>
    <property type="match status" value="1"/>
</dbReference>
<feature type="chain" id="PRO_5045627577" evidence="2">
    <location>
        <begin position="26"/>
        <end position="309"/>
    </location>
</feature>
<dbReference type="Gene3D" id="3.10.100.10">
    <property type="entry name" value="Mannose-Binding Protein A, subunit A"/>
    <property type="match status" value="1"/>
</dbReference>